<evidence type="ECO:0000259" key="2">
    <source>
        <dbReference type="Pfam" id="PF10283"/>
    </source>
</evidence>
<protein>
    <recommendedName>
        <fullName evidence="2">PBZ-type domain-containing protein</fullName>
    </recommendedName>
</protein>
<sequence>MSENEVDYERYNEDPRAVCKYGTKCYQKNPAHQEKYKHPPKRKNNGAANPPRKKLKVETSNKDIKEVVTRCDVSDSDYSIDDSSDNSDIKTKTVDSNKTVSDDDKKQQNKDIILTLVLLPVAKKKLKRILKNLILNHELRKKHPPLF</sequence>
<feature type="region of interest" description="Disordered" evidence="1">
    <location>
        <begin position="30"/>
        <end position="61"/>
    </location>
</feature>
<proteinExistence type="predicted"/>
<evidence type="ECO:0000313" key="3">
    <source>
        <dbReference type="EMBL" id="KAJ8951757.1"/>
    </source>
</evidence>
<gene>
    <name evidence="3" type="ORF">NQ318_012608</name>
</gene>
<keyword evidence="4" id="KW-1185">Reference proteome</keyword>
<comment type="caution">
    <text evidence="3">The sequence shown here is derived from an EMBL/GenBank/DDBJ whole genome shotgun (WGS) entry which is preliminary data.</text>
</comment>
<dbReference type="Proteomes" id="UP001162162">
    <property type="component" value="Unassembled WGS sequence"/>
</dbReference>
<dbReference type="Pfam" id="PF10283">
    <property type="entry name" value="zf-CCHH"/>
    <property type="match status" value="1"/>
</dbReference>
<feature type="compositionally biased region" description="Basic and acidic residues" evidence="1">
    <location>
        <begin position="87"/>
        <end position="106"/>
    </location>
</feature>
<reference evidence="3" key="1">
    <citation type="journal article" date="2023" name="Insect Mol. Biol.">
        <title>Genome sequencing provides insights into the evolution of gene families encoding plant cell wall-degrading enzymes in longhorned beetles.</title>
        <authorList>
            <person name="Shin N.R."/>
            <person name="Okamura Y."/>
            <person name="Kirsch R."/>
            <person name="Pauchet Y."/>
        </authorList>
    </citation>
    <scope>NUCLEOTIDE SEQUENCE</scope>
    <source>
        <strain evidence="3">AMC_N1</strain>
    </source>
</reference>
<dbReference type="AlphaFoldDB" id="A0AAV8YLN6"/>
<evidence type="ECO:0000313" key="4">
    <source>
        <dbReference type="Proteomes" id="UP001162162"/>
    </source>
</evidence>
<feature type="domain" description="PBZ-type" evidence="2">
    <location>
        <begin position="17"/>
        <end position="41"/>
    </location>
</feature>
<organism evidence="3 4">
    <name type="scientific">Aromia moschata</name>
    <dbReference type="NCBI Taxonomy" id="1265417"/>
    <lineage>
        <taxon>Eukaryota</taxon>
        <taxon>Metazoa</taxon>
        <taxon>Ecdysozoa</taxon>
        <taxon>Arthropoda</taxon>
        <taxon>Hexapoda</taxon>
        <taxon>Insecta</taxon>
        <taxon>Pterygota</taxon>
        <taxon>Neoptera</taxon>
        <taxon>Endopterygota</taxon>
        <taxon>Coleoptera</taxon>
        <taxon>Polyphaga</taxon>
        <taxon>Cucujiformia</taxon>
        <taxon>Chrysomeloidea</taxon>
        <taxon>Cerambycidae</taxon>
        <taxon>Cerambycinae</taxon>
        <taxon>Callichromatini</taxon>
        <taxon>Aromia</taxon>
    </lineage>
</organism>
<feature type="compositionally biased region" description="Acidic residues" evidence="1">
    <location>
        <begin position="74"/>
        <end position="85"/>
    </location>
</feature>
<accession>A0AAV8YLN6</accession>
<dbReference type="InterPro" id="IPR019406">
    <property type="entry name" value="APLF_PBZ"/>
</dbReference>
<evidence type="ECO:0000256" key="1">
    <source>
        <dbReference type="SAM" id="MobiDB-lite"/>
    </source>
</evidence>
<name>A0AAV8YLN6_9CUCU</name>
<dbReference type="EMBL" id="JAPWTK010000079">
    <property type="protein sequence ID" value="KAJ8951757.1"/>
    <property type="molecule type" value="Genomic_DNA"/>
</dbReference>
<feature type="region of interest" description="Disordered" evidence="1">
    <location>
        <begin position="74"/>
        <end position="106"/>
    </location>
</feature>